<evidence type="ECO:0000313" key="2">
    <source>
        <dbReference type="EMBL" id="MDI6102265.1"/>
    </source>
</evidence>
<accession>A0ABT6WRA2</accession>
<organism evidence="2 3">
    <name type="scientific">Actinoplanes sandaracinus</name>
    <dbReference type="NCBI Taxonomy" id="3045177"/>
    <lineage>
        <taxon>Bacteria</taxon>
        <taxon>Bacillati</taxon>
        <taxon>Actinomycetota</taxon>
        <taxon>Actinomycetes</taxon>
        <taxon>Micromonosporales</taxon>
        <taxon>Micromonosporaceae</taxon>
        <taxon>Actinoplanes</taxon>
    </lineage>
</organism>
<dbReference type="RefSeq" id="WP_282763285.1">
    <property type="nucleotide sequence ID" value="NZ_JASCTH010000018.1"/>
</dbReference>
<keyword evidence="3" id="KW-1185">Reference proteome</keyword>
<gene>
    <name evidence="2" type="ORF">QLQ12_26965</name>
</gene>
<dbReference type="EMBL" id="JASCTH010000018">
    <property type="protein sequence ID" value="MDI6102265.1"/>
    <property type="molecule type" value="Genomic_DNA"/>
</dbReference>
<sequence>MPLLDPEGRRHWREYRQPAAVIMAGVLTVVAFGLVVQNTADRGEEPRASAPAAGEPSQQLPIPLPTAAGSPSFTPVDSIAIERVPIASRIDLAARGTIDWVHWGEQGRFSLERKAGGGFSILEGTPTEPRNRLTAGPQRYAWTGGEPLAASSGATSGIGTCGSGHGFTLSAPAGIQQNTLTLYVGATKARGRLRVELSTGGDIVTDVWGSRGESMATTAYVISYRASATGKISVKWITASTYDENCGGVALQAATLS</sequence>
<proteinExistence type="predicted"/>
<name>A0ABT6WRA2_9ACTN</name>
<protein>
    <submittedName>
        <fullName evidence="2">Uncharacterized protein</fullName>
    </submittedName>
</protein>
<reference evidence="2 3" key="1">
    <citation type="submission" date="2023-05" db="EMBL/GenBank/DDBJ databases">
        <title>Actinoplanes sp. NEAU-A12 genome sequencing.</title>
        <authorList>
            <person name="Wang Z.-S."/>
        </authorList>
    </citation>
    <scope>NUCLEOTIDE SEQUENCE [LARGE SCALE GENOMIC DNA]</scope>
    <source>
        <strain evidence="2 3">NEAU-A12</strain>
    </source>
</reference>
<evidence type="ECO:0000313" key="3">
    <source>
        <dbReference type="Proteomes" id="UP001241758"/>
    </source>
</evidence>
<dbReference type="Proteomes" id="UP001241758">
    <property type="component" value="Unassembled WGS sequence"/>
</dbReference>
<feature type="region of interest" description="Disordered" evidence="1">
    <location>
        <begin position="42"/>
        <end position="69"/>
    </location>
</feature>
<comment type="caution">
    <text evidence="2">The sequence shown here is derived from an EMBL/GenBank/DDBJ whole genome shotgun (WGS) entry which is preliminary data.</text>
</comment>
<evidence type="ECO:0000256" key="1">
    <source>
        <dbReference type="SAM" id="MobiDB-lite"/>
    </source>
</evidence>